<comment type="caution">
    <text evidence="1">The sequence shown here is derived from an EMBL/GenBank/DDBJ whole genome shotgun (WGS) entry which is preliminary data.</text>
</comment>
<name>A0ABT1X253_9PROT</name>
<dbReference type="EMBL" id="JANJOU010000003">
    <property type="protein sequence ID" value="MCR0981804.1"/>
    <property type="molecule type" value="Genomic_DNA"/>
</dbReference>
<keyword evidence="2" id="KW-1185">Reference proteome</keyword>
<proteinExistence type="predicted"/>
<accession>A0ABT1X253</accession>
<evidence type="ECO:0000313" key="1">
    <source>
        <dbReference type="EMBL" id="MCR0981804.1"/>
    </source>
</evidence>
<gene>
    <name evidence="1" type="ORF">NRP21_07055</name>
</gene>
<dbReference type="Proteomes" id="UP001524642">
    <property type="component" value="Unassembled WGS sequence"/>
</dbReference>
<protein>
    <submittedName>
        <fullName evidence="1">Uncharacterized protein</fullName>
    </submittedName>
</protein>
<dbReference type="RefSeq" id="WP_257715466.1">
    <property type="nucleotide sequence ID" value="NZ_JANJOU010000003.1"/>
</dbReference>
<evidence type="ECO:0000313" key="2">
    <source>
        <dbReference type="Proteomes" id="UP001524642"/>
    </source>
</evidence>
<organism evidence="1 2">
    <name type="scientific">Roseomonas populi</name>
    <dbReference type="NCBI Taxonomy" id="3121582"/>
    <lineage>
        <taxon>Bacteria</taxon>
        <taxon>Pseudomonadati</taxon>
        <taxon>Pseudomonadota</taxon>
        <taxon>Alphaproteobacteria</taxon>
        <taxon>Acetobacterales</taxon>
        <taxon>Roseomonadaceae</taxon>
        <taxon>Roseomonas</taxon>
    </lineage>
</organism>
<reference evidence="1 2" key="1">
    <citation type="submission" date="2022-06" db="EMBL/GenBank/DDBJ databases">
        <title>Roseomonas CN29.</title>
        <authorList>
            <person name="Cheng Y."/>
            <person name="He X."/>
        </authorList>
    </citation>
    <scope>NUCLEOTIDE SEQUENCE [LARGE SCALE GENOMIC DNA]</scope>
    <source>
        <strain evidence="1 2">CN29</strain>
    </source>
</reference>
<sequence length="181" mass="19680">MSYDREAPKPLVSGGELGLTMAAGTVTAGGAYVMSDEKRDELYLTALAADVTGRFTRPMGRVEDQPLRREDGYGDGWCRRQRAAAARLGALWKAAVPGIDVPGGYPGGGKGGGTLSQEEEEAAHVAFKAYSEAMAQVERQCSMQHANAVRMVIIYAEPSPQSRAWMVREALLFLADWWRVK</sequence>